<dbReference type="Pfam" id="PF02518">
    <property type="entry name" value="HATPase_c"/>
    <property type="match status" value="1"/>
</dbReference>
<proteinExistence type="predicted"/>
<evidence type="ECO:0000259" key="1">
    <source>
        <dbReference type="PROSITE" id="PS50109"/>
    </source>
</evidence>
<dbReference type="OrthoDB" id="10429789at2759"/>
<dbReference type="InterPro" id="IPR005467">
    <property type="entry name" value="His_kinase_dom"/>
</dbReference>
<organism evidence="2 3">
    <name type="scientific">Triparma columacea</name>
    <dbReference type="NCBI Taxonomy" id="722753"/>
    <lineage>
        <taxon>Eukaryota</taxon>
        <taxon>Sar</taxon>
        <taxon>Stramenopiles</taxon>
        <taxon>Ochrophyta</taxon>
        <taxon>Bolidophyceae</taxon>
        <taxon>Parmales</taxon>
        <taxon>Triparmaceae</taxon>
        <taxon>Triparma</taxon>
    </lineage>
</organism>
<protein>
    <recommendedName>
        <fullName evidence="1">Histidine kinase domain-containing protein</fullName>
    </recommendedName>
</protein>
<dbReference type="InterPro" id="IPR036890">
    <property type="entry name" value="HATPase_C_sf"/>
</dbReference>
<dbReference type="Gene3D" id="3.30.565.10">
    <property type="entry name" value="Histidine kinase-like ATPase, C-terminal domain"/>
    <property type="match status" value="1"/>
</dbReference>
<reference evidence="3" key="1">
    <citation type="journal article" date="2023" name="Commun. Biol.">
        <title>Genome analysis of Parmales, the sister group of diatoms, reveals the evolutionary specialization of diatoms from phago-mixotrophs to photoautotrophs.</title>
        <authorList>
            <person name="Ban H."/>
            <person name="Sato S."/>
            <person name="Yoshikawa S."/>
            <person name="Yamada K."/>
            <person name="Nakamura Y."/>
            <person name="Ichinomiya M."/>
            <person name="Sato N."/>
            <person name="Blanc-Mathieu R."/>
            <person name="Endo H."/>
            <person name="Kuwata A."/>
            <person name="Ogata H."/>
        </authorList>
    </citation>
    <scope>NUCLEOTIDE SEQUENCE [LARGE SCALE GENOMIC DNA]</scope>
</reference>
<feature type="domain" description="Histidine kinase" evidence="1">
    <location>
        <begin position="129"/>
        <end position="340"/>
    </location>
</feature>
<dbReference type="SMART" id="SM00387">
    <property type="entry name" value="HATPase_c"/>
    <property type="match status" value="1"/>
</dbReference>
<dbReference type="Proteomes" id="UP001165065">
    <property type="component" value="Unassembled WGS sequence"/>
</dbReference>
<dbReference type="PROSITE" id="PS50109">
    <property type="entry name" value="HIS_KIN"/>
    <property type="match status" value="1"/>
</dbReference>
<name>A0A9W7FW18_9STRA</name>
<comment type="caution">
    <text evidence="2">The sequence shown here is derived from an EMBL/GenBank/DDBJ whole genome shotgun (WGS) entry which is preliminary data.</text>
</comment>
<dbReference type="InterPro" id="IPR003594">
    <property type="entry name" value="HATPase_dom"/>
</dbReference>
<dbReference type="AlphaFoldDB" id="A0A9W7FW18"/>
<dbReference type="EMBL" id="BRYA01000498">
    <property type="protein sequence ID" value="GMI19677.1"/>
    <property type="molecule type" value="Genomic_DNA"/>
</dbReference>
<keyword evidence="3" id="KW-1185">Reference proteome</keyword>
<sequence length="341" mass="37322">MLNATIDGRGVFDPNENIPGVFPATSVVPSYPFSDPPDHINPEHTGLLTFEPSATDTLSSTFRIPLLMGTTTTGYIVGECTENLPQSVKMALRECAVGVSVGLKIELERGQVDSRVRSNVRELVKGIKRDLHKVKSPLAAIRVMSKLIERRINEGGEGEWEGGDDLNRAVRMIEGNIEGIRGRVEGGTYKIEGTREEEVTWVDDVLEELGPVLRAAGREGGKEVEVEIGNTGGVKGNVGDVVAELVYNGIRHGKFGRGGGKVKVRSYEEEEGVVVVVWSEGEIEEQVRERMMEEGFTTREDGQGMGMGIVKDEIDKAGANISIENKDGGLEVKTTWRRFRK</sequence>
<evidence type="ECO:0000313" key="3">
    <source>
        <dbReference type="Proteomes" id="UP001165065"/>
    </source>
</evidence>
<evidence type="ECO:0000313" key="2">
    <source>
        <dbReference type="EMBL" id="GMI19677.1"/>
    </source>
</evidence>
<accession>A0A9W7FW18</accession>
<dbReference type="SUPFAM" id="SSF55874">
    <property type="entry name" value="ATPase domain of HSP90 chaperone/DNA topoisomerase II/histidine kinase"/>
    <property type="match status" value="1"/>
</dbReference>
<gene>
    <name evidence="2" type="ORF">TrCOL_g1005</name>
</gene>